<evidence type="ECO:0000313" key="2">
    <source>
        <dbReference type="EMBL" id="NDK88811.1"/>
    </source>
</evidence>
<protein>
    <submittedName>
        <fullName evidence="2">Uncharacterized protein</fullName>
    </submittedName>
</protein>
<reference evidence="2 3" key="1">
    <citation type="submission" date="2020-01" db="EMBL/GenBank/DDBJ databases">
        <title>Investigation of new actinobacteria for the biodesulphurisation of diesel fuel.</title>
        <authorList>
            <person name="Athi Narayanan S.M."/>
        </authorList>
    </citation>
    <scope>NUCLEOTIDE SEQUENCE [LARGE SCALE GENOMIC DNA]</scope>
    <source>
        <strain evidence="2 3">213E</strain>
    </source>
</reference>
<evidence type="ECO:0000313" key="3">
    <source>
        <dbReference type="Proteomes" id="UP000466307"/>
    </source>
</evidence>
<dbReference type="Proteomes" id="UP000466307">
    <property type="component" value="Unassembled WGS sequence"/>
</dbReference>
<keyword evidence="3" id="KW-1185">Reference proteome</keyword>
<gene>
    <name evidence="2" type="ORF">GYA93_04345</name>
</gene>
<name>A0A7K3LL90_9ACTN</name>
<feature type="region of interest" description="Disordered" evidence="1">
    <location>
        <begin position="72"/>
        <end position="95"/>
    </location>
</feature>
<accession>A0A7K3LL90</accession>
<proteinExistence type="predicted"/>
<evidence type="ECO:0000256" key="1">
    <source>
        <dbReference type="SAM" id="MobiDB-lite"/>
    </source>
</evidence>
<dbReference type="EMBL" id="JAADZU010000009">
    <property type="protein sequence ID" value="NDK88811.1"/>
    <property type="molecule type" value="Genomic_DNA"/>
</dbReference>
<organism evidence="2 3">
    <name type="scientific">Gordonia desulfuricans</name>
    <dbReference type="NCBI Taxonomy" id="89051"/>
    <lineage>
        <taxon>Bacteria</taxon>
        <taxon>Bacillati</taxon>
        <taxon>Actinomycetota</taxon>
        <taxon>Actinomycetes</taxon>
        <taxon>Mycobacteriales</taxon>
        <taxon>Gordoniaceae</taxon>
        <taxon>Gordonia</taxon>
    </lineage>
</organism>
<feature type="region of interest" description="Disordered" evidence="1">
    <location>
        <begin position="1"/>
        <end position="25"/>
    </location>
</feature>
<sequence>MPALDPSWTPVTVTARPAPRTLQYPPPPAAVDFSVSPLQRYDPRAADDHLLVSWRNLRSGKTGTLVLRPRQLPEFPTPRNTSHRLPTSAVAPTGSGPVVATVTVIRGSGKATRTVSVTPGATAIDVP</sequence>
<dbReference type="AlphaFoldDB" id="A0A7K3LL90"/>
<comment type="caution">
    <text evidence="2">The sequence shown here is derived from an EMBL/GenBank/DDBJ whole genome shotgun (WGS) entry which is preliminary data.</text>
</comment>